<dbReference type="GO" id="GO:0016740">
    <property type="term" value="F:transferase activity"/>
    <property type="evidence" value="ECO:0007669"/>
    <property type="project" value="UniProtKB-KW"/>
</dbReference>
<evidence type="ECO:0000313" key="10">
    <source>
        <dbReference type="Proteomes" id="UP000199550"/>
    </source>
</evidence>
<dbReference type="AlphaFoldDB" id="A0A1I4J310"/>
<feature type="chain" id="PRO_5011681870" evidence="7">
    <location>
        <begin position="22"/>
        <end position="449"/>
    </location>
</feature>
<evidence type="ECO:0000313" key="9">
    <source>
        <dbReference type="EMBL" id="SFL61018.1"/>
    </source>
</evidence>
<dbReference type="GO" id="GO:0042121">
    <property type="term" value="P:alginic acid biosynthetic process"/>
    <property type="evidence" value="ECO:0007669"/>
    <property type="project" value="UniProtKB-UniPathway"/>
</dbReference>
<comment type="pathway">
    <text evidence="2">Glycan biosynthesis; alginate biosynthesis.</text>
</comment>
<dbReference type="Pfam" id="PF16822">
    <property type="entry name" value="ALGX"/>
    <property type="match status" value="1"/>
</dbReference>
<evidence type="ECO:0000259" key="8">
    <source>
        <dbReference type="Pfam" id="PF16822"/>
    </source>
</evidence>
<keyword evidence="6" id="KW-0016">Alginate biosynthesis</keyword>
<name>A0A1I4J310_9RHOB</name>
<dbReference type="Proteomes" id="UP000199550">
    <property type="component" value="Unassembled WGS sequence"/>
</dbReference>
<dbReference type="STRING" id="195913.SAMN04488004_13225"/>
<evidence type="ECO:0000256" key="4">
    <source>
        <dbReference type="ARBA" id="ARBA00022729"/>
    </source>
</evidence>
<comment type="subcellular location">
    <subcellularLocation>
        <location evidence="1">Periplasm</location>
    </subcellularLocation>
</comment>
<evidence type="ECO:0000256" key="1">
    <source>
        <dbReference type="ARBA" id="ARBA00004418"/>
    </source>
</evidence>
<dbReference type="UniPathway" id="UPA00286"/>
<dbReference type="OrthoDB" id="5657087at2"/>
<dbReference type="GO" id="GO:0042597">
    <property type="term" value="C:periplasmic space"/>
    <property type="evidence" value="ECO:0007669"/>
    <property type="project" value="UniProtKB-SubCell"/>
</dbReference>
<evidence type="ECO:0000256" key="5">
    <source>
        <dbReference type="ARBA" id="ARBA00022764"/>
    </source>
</evidence>
<evidence type="ECO:0000256" key="3">
    <source>
        <dbReference type="ARBA" id="ARBA00022679"/>
    </source>
</evidence>
<evidence type="ECO:0000256" key="2">
    <source>
        <dbReference type="ARBA" id="ARBA00005182"/>
    </source>
</evidence>
<dbReference type="PROSITE" id="PS51257">
    <property type="entry name" value="PROKAR_LIPOPROTEIN"/>
    <property type="match status" value="1"/>
</dbReference>
<gene>
    <name evidence="9" type="ORF">SAMN04488004_13225</name>
</gene>
<reference evidence="9 10" key="1">
    <citation type="submission" date="2016-10" db="EMBL/GenBank/DDBJ databases">
        <authorList>
            <person name="de Groot N.N."/>
        </authorList>
    </citation>
    <scope>NUCLEOTIDE SEQUENCE [LARGE SCALE GENOMIC DNA]</scope>
    <source>
        <strain evidence="9 10">DSM 16199</strain>
    </source>
</reference>
<dbReference type="InterPro" id="IPR034655">
    <property type="entry name" value="AlgX_N"/>
</dbReference>
<keyword evidence="5" id="KW-0574">Periplasm</keyword>
<keyword evidence="4 7" id="KW-0732">Signal</keyword>
<keyword evidence="3" id="KW-0808">Transferase</keyword>
<keyword evidence="10" id="KW-1185">Reference proteome</keyword>
<dbReference type="EMBL" id="FOTF01000032">
    <property type="protein sequence ID" value="SFL61018.1"/>
    <property type="molecule type" value="Genomic_DNA"/>
</dbReference>
<evidence type="ECO:0000256" key="7">
    <source>
        <dbReference type="SAM" id="SignalP"/>
    </source>
</evidence>
<evidence type="ECO:0000256" key="6">
    <source>
        <dbReference type="ARBA" id="ARBA00022841"/>
    </source>
</evidence>
<proteinExistence type="predicted"/>
<feature type="domain" description="AlgX/AlgJ SGNH hydrolase-like" evidence="8">
    <location>
        <begin position="58"/>
        <end position="315"/>
    </location>
</feature>
<feature type="signal peptide" evidence="7">
    <location>
        <begin position="1"/>
        <end position="21"/>
    </location>
</feature>
<dbReference type="InterPro" id="IPR031811">
    <property type="entry name" value="ALGX/ALGJ_SGNH-like"/>
</dbReference>
<protein>
    <submittedName>
        <fullName evidence="9">Alginate biosynthesis protein AlgX</fullName>
    </submittedName>
</protein>
<sequence length="449" mass="48538">MRLTCATIAMCSVFTATSLHAQSAFGCSGLEDNRELPAIEGKHGVFYRINTDIRMNHPFSAAIVNHLAELSRALESRGTTLVFAPIPTKSVSMPGDLPDQARLYGFDLNVATAVHDDVLDRLTAAGVLTVDIRQALLKAEPGKLPFFNSDFHWSAYGANLGAAAIADVIKAHPFYETLPVTQFTTEPVAEETAFSGMRRVLQTRCTVTLPEPITMTWNTQPVGNDSGLDIGLGDSADAGIDIFGQTADTIPIVLVGTSFSDSPINNFPNWIAQHTSLEVVNFAITGGNQYGAITSYLTSAEFQEAPPAFLVWENPIYNNLAQYGDQPLRELIGAAANNCAAERPVAIAKDRLSVTADVSGLDASDTLFLDTGGSTAHEVDYTFVSANGGERLKALRRGERLRRTGRFYMPMTGLWPDGAQQVRIDLSAPFGADARLYVCHPLPHQEEKS</sequence>
<organism evidence="9 10">
    <name type="scientific">Loktanella salsilacus</name>
    <dbReference type="NCBI Taxonomy" id="195913"/>
    <lineage>
        <taxon>Bacteria</taxon>
        <taxon>Pseudomonadati</taxon>
        <taxon>Pseudomonadota</taxon>
        <taxon>Alphaproteobacteria</taxon>
        <taxon>Rhodobacterales</taxon>
        <taxon>Roseobacteraceae</taxon>
        <taxon>Loktanella</taxon>
    </lineage>
</organism>
<dbReference type="CDD" id="cd14441">
    <property type="entry name" value="AlgX_N"/>
    <property type="match status" value="1"/>
</dbReference>
<accession>A0A1I4J310</accession>